<dbReference type="PANTHER" id="PTHR24186">
    <property type="entry name" value="PROTEIN PHOSPHATASE 1 REGULATORY SUBUNIT"/>
    <property type="match status" value="1"/>
</dbReference>
<dbReference type="AlphaFoldDB" id="B9RK37"/>
<evidence type="ECO:0000256" key="1">
    <source>
        <dbReference type="ARBA" id="ARBA00022737"/>
    </source>
</evidence>
<dbReference type="InterPro" id="IPR002110">
    <property type="entry name" value="Ankyrin_rpt"/>
</dbReference>
<name>B9RK37_RICCO</name>
<dbReference type="SUPFAM" id="SSF48403">
    <property type="entry name" value="Ankyrin repeat"/>
    <property type="match status" value="1"/>
</dbReference>
<sequence>MEMERKLQDAAMEGHQKPEFASEMDPNGCSPLLLAAAKGKLELAKELLGSGPSNWYVEKSRWEDASSFSSPLRAVLNLRNRVASLCGWGVNGLEALNILIEVIRKDEELINWKDHGGNTLIHVAVAKKQIQIIKSLLSIIRLELNALDSNGLTALDILVHSPRELRDMEIQEFLIKARASSAKGLHIIEKEWTLTRDITESNLSSHQNE</sequence>
<gene>
    <name evidence="5" type="ORF">RCOM_1046220</name>
</gene>
<dbReference type="PROSITE" id="PS50297">
    <property type="entry name" value="ANK_REP_REGION"/>
    <property type="match status" value="1"/>
</dbReference>
<dbReference type="SMART" id="SM00248">
    <property type="entry name" value="ANK"/>
    <property type="match status" value="3"/>
</dbReference>
<dbReference type="PROSITE" id="PS50088">
    <property type="entry name" value="ANK_REPEAT"/>
    <property type="match status" value="1"/>
</dbReference>
<dbReference type="PANTHER" id="PTHR24186:SF37">
    <property type="entry name" value="PGG DOMAIN-CONTAINING PROTEIN"/>
    <property type="match status" value="1"/>
</dbReference>
<keyword evidence="1" id="KW-0677">Repeat</keyword>
<evidence type="ECO:0000256" key="4">
    <source>
        <dbReference type="SAM" id="MobiDB-lite"/>
    </source>
</evidence>
<dbReference type="eggNOG" id="KOG0504">
    <property type="taxonomic scope" value="Eukaryota"/>
</dbReference>
<accession>B9RK37</accession>
<dbReference type="STRING" id="3988.B9RK37"/>
<evidence type="ECO:0000313" key="6">
    <source>
        <dbReference type="Proteomes" id="UP000008311"/>
    </source>
</evidence>
<evidence type="ECO:0000256" key="3">
    <source>
        <dbReference type="PROSITE-ProRule" id="PRU00023"/>
    </source>
</evidence>
<evidence type="ECO:0000256" key="2">
    <source>
        <dbReference type="ARBA" id="ARBA00023043"/>
    </source>
</evidence>
<feature type="compositionally biased region" description="Basic and acidic residues" evidence="4">
    <location>
        <begin position="1"/>
        <end position="20"/>
    </location>
</feature>
<evidence type="ECO:0000313" key="5">
    <source>
        <dbReference type="EMBL" id="EEF48035.1"/>
    </source>
</evidence>
<reference evidence="6" key="1">
    <citation type="journal article" date="2010" name="Nat. Biotechnol.">
        <title>Draft genome sequence of the oilseed species Ricinus communis.</title>
        <authorList>
            <person name="Chan A.P."/>
            <person name="Crabtree J."/>
            <person name="Zhao Q."/>
            <person name="Lorenzi H."/>
            <person name="Orvis J."/>
            <person name="Puiu D."/>
            <person name="Melake-Berhan A."/>
            <person name="Jones K.M."/>
            <person name="Redman J."/>
            <person name="Chen G."/>
            <person name="Cahoon E.B."/>
            <person name="Gedil M."/>
            <person name="Stanke M."/>
            <person name="Haas B.J."/>
            <person name="Wortman J.R."/>
            <person name="Fraser-Liggett C.M."/>
            <person name="Ravel J."/>
            <person name="Rabinowicz P.D."/>
        </authorList>
    </citation>
    <scope>NUCLEOTIDE SEQUENCE [LARGE SCALE GENOMIC DNA]</scope>
    <source>
        <strain evidence="6">cv. Hale</strain>
    </source>
</reference>
<feature type="region of interest" description="Disordered" evidence="4">
    <location>
        <begin position="1"/>
        <end position="22"/>
    </location>
</feature>
<keyword evidence="6" id="KW-1185">Reference proteome</keyword>
<dbReference type="Pfam" id="PF00023">
    <property type="entry name" value="Ank"/>
    <property type="match status" value="1"/>
</dbReference>
<proteinExistence type="predicted"/>
<feature type="repeat" description="ANK" evidence="3">
    <location>
        <begin position="27"/>
        <end position="51"/>
    </location>
</feature>
<dbReference type="InParanoid" id="B9RK37"/>
<dbReference type="Gene3D" id="1.25.40.20">
    <property type="entry name" value="Ankyrin repeat-containing domain"/>
    <property type="match status" value="1"/>
</dbReference>
<dbReference type="InterPro" id="IPR036770">
    <property type="entry name" value="Ankyrin_rpt-contain_sf"/>
</dbReference>
<dbReference type="Proteomes" id="UP000008311">
    <property type="component" value="Unassembled WGS sequence"/>
</dbReference>
<organism evidence="5 6">
    <name type="scientific">Ricinus communis</name>
    <name type="common">Castor bean</name>
    <dbReference type="NCBI Taxonomy" id="3988"/>
    <lineage>
        <taxon>Eukaryota</taxon>
        <taxon>Viridiplantae</taxon>
        <taxon>Streptophyta</taxon>
        <taxon>Embryophyta</taxon>
        <taxon>Tracheophyta</taxon>
        <taxon>Spermatophyta</taxon>
        <taxon>Magnoliopsida</taxon>
        <taxon>eudicotyledons</taxon>
        <taxon>Gunneridae</taxon>
        <taxon>Pentapetalae</taxon>
        <taxon>rosids</taxon>
        <taxon>fabids</taxon>
        <taxon>Malpighiales</taxon>
        <taxon>Euphorbiaceae</taxon>
        <taxon>Acalyphoideae</taxon>
        <taxon>Acalypheae</taxon>
        <taxon>Ricinus</taxon>
    </lineage>
</organism>
<protein>
    <submittedName>
        <fullName evidence="5">Ankyrin repeat-containing protein, putative</fullName>
    </submittedName>
</protein>
<keyword evidence="2 3" id="KW-0040">ANK repeat</keyword>
<dbReference type="EMBL" id="EQ973784">
    <property type="protein sequence ID" value="EEF48035.1"/>
    <property type="molecule type" value="Genomic_DNA"/>
</dbReference>